<sequence>MAPSADNEVALEFRFFRVFKDGRVELLQEDDEKIPPSDNPATGVRSKDVIISKEPPISARIFLPKLKQGSKFPLLFYVHGGGFCMRSAFTERYHKFCSSVAAGADFIVVSIEYGLFPSRPLPACYEDSWAGLQWMASHVDGNGAEAWLNDHADFSKVFIAGNSAGGNICHTLAALLGSVGGLASGRVKVEGMVMVHPFFGGVDKDDMWLYMCPGNIGGSEDPRLKPAMEDLARLGCQKVLIFVGGEDYLKACGTNYYERLKESGWKGSVQLIDQPKVGHSFHIKDPSSEKAAELMENFVSFLKN</sequence>
<comment type="similarity">
    <text evidence="1">Belongs to the 'GDXG' lipolytic enzyme family.</text>
</comment>
<dbReference type="GO" id="GO:0016787">
    <property type="term" value="F:hydrolase activity"/>
    <property type="evidence" value="ECO:0007669"/>
    <property type="project" value="InterPro"/>
</dbReference>
<organism evidence="3 4">
    <name type="scientific">Turnera subulata</name>
    <dbReference type="NCBI Taxonomy" id="218843"/>
    <lineage>
        <taxon>Eukaryota</taxon>
        <taxon>Viridiplantae</taxon>
        <taxon>Streptophyta</taxon>
        <taxon>Embryophyta</taxon>
        <taxon>Tracheophyta</taxon>
        <taxon>Spermatophyta</taxon>
        <taxon>Magnoliopsida</taxon>
        <taxon>eudicotyledons</taxon>
        <taxon>Gunneridae</taxon>
        <taxon>Pentapetalae</taxon>
        <taxon>rosids</taxon>
        <taxon>fabids</taxon>
        <taxon>Malpighiales</taxon>
        <taxon>Passifloraceae</taxon>
        <taxon>Turnera</taxon>
    </lineage>
</organism>
<gene>
    <name evidence="3" type="ORF">Tsubulata_035516</name>
</gene>
<keyword evidence="4" id="KW-1185">Reference proteome</keyword>
<reference evidence="3" key="1">
    <citation type="submission" date="2022-02" db="EMBL/GenBank/DDBJ databases">
        <authorList>
            <person name="Henning P.M."/>
            <person name="McCubbin A.G."/>
            <person name="Shore J.S."/>
        </authorList>
    </citation>
    <scope>NUCLEOTIDE SEQUENCE</scope>
    <source>
        <strain evidence="3">F60SS</strain>
        <tissue evidence="3">Leaves</tissue>
    </source>
</reference>
<feature type="domain" description="Alpha/beta hydrolase fold-3" evidence="2">
    <location>
        <begin position="75"/>
        <end position="282"/>
    </location>
</feature>
<dbReference type="AlphaFoldDB" id="A0A9Q0FFT1"/>
<dbReference type="PANTHER" id="PTHR23024">
    <property type="entry name" value="ARYLACETAMIDE DEACETYLASE"/>
    <property type="match status" value="1"/>
</dbReference>
<evidence type="ECO:0000313" key="4">
    <source>
        <dbReference type="Proteomes" id="UP001141552"/>
    </source>
</evidence>
<dbReference type="Proteomes" id="UP001141552">
    <property type="component" value="Unassembled WGS sequence"/>
</dbReference>
<dbReference type="InterPro" id="IPR050466">
    <property type="entry name" value="Carboxylest/Gibb_receptor"/>
</dbReference>
<evidence type="ECO:0000259" key="2">
    <source>
        <dbReference type="Pfam" id="PF07859"/>
    </source>
</evidence>
<name>A0A9Q0FFT1_9ROSI</name>
<dbReference type="EMBL" id="JAKUCV010005755">
    <property type="protein sequence ID" value="KAJ4830004.1"/>
    <property type="molecule type" value="Genomic_DNA"/>
</dbReference>
<dbReference type="PANTHER" id="PTHR23024:SF582">
    <property type="entry name" value="CARBOXYLESTERASE 12-RELATED"/>
    <property type="match status" value="1"/>
</dbReference>
<dbReference type="InterPro" id="IPR029058">
    <property type="entry name" value="AB_hydrolase_fold"/>
</dbReference>
<dbReference type="OrthoDB" id="408631at2759"/>
<dbReference type="InterPro" id="IPR013094">
    <property type="entry name" value="AB_hydrolase_3"/>
</dbReference>
<accession>A0A9Q0FFT1</accession>
<evidence type="ECO:0000313" key="3">
    <source>
        <dbReference type="EMBL" id="KAJ4830004.1"/>
    </source>
</evidence>
<dbReference type="Gene3D" id="3.40.50.1820">
    <property type="entry name" value="alpha/beta hydrolase"/>
    <property type="match status" value="1"/>
</dbReference>
<dbReference type="Pfam" id="PF07859">
    <property type="entry name" value="Abhydrolase_3"/>
    <property type="match status" value="1"/>
</dbReference>
<proteinExistence type="inferred from homology"/>
<evidence type="ECO:0000256" key="1">
    <source>
        <dbReference type="ARBA" id="ARBA00010515"/>
    </source>
</evidence>
<dbReference type="SUPFAM" id="SSF53474">
    <property type="entry name" value="alpha/beta-Hydrolases"/>
    <property type="match status" value="1"/>
</dbReference>
<comment type="caution">
    <text evidence="3">The sequence shown here is derived from an EMBL/GenBank/DDBJ whole genome shotgun (WGS) entry which is preliminary data.</text>
</comment>
<reference evidence="3" key="2">
    <citation type="journal article" date="2023" name="Plants (Basel)">
        <title>Annotation of the Turnera subulata (Passifloraceae) Draft Genome Reveals the S-Locus Evolved after the Divergence of Turneroideae from Passifloroideae in a Stepwise Manner.</title>
        <authorList>
            <person name="Henning P.M."/>
            <person name="Roalson E.H."/>
            <person name="Mir W."/>
            <person name="McCubbin A.G."/>
            <person name="Shore J.S."/>
        </authorList>
    </citation>
    <scope>NUCLEOTIDE SEQUENCE</scope>
    <source>
        <strain evidence="3">F60SS</strain>
    </source>
</reference>
<protein>
    <recommendedName>
        <fullName evidence="2">Alpha/beta hydrolase fold-3 domain-containing protein</fullName>
    </recommendedName>
</protein>